<keyword evidence="1" id="KW-0812">Transmembrane</keyword>
<organism evidence="2 3">
    <name type="scientific">Irregularibacter muris</name>
    <dbReference type="NCBI Taxonomy" id="1796619"/>
    <lineage>
        <taxon>Bacteria</taxon>
        <taxon>Bacillati</taxon>
        <taxon>Bacillota</taxon>
        <taxon>Clostridia</taxon>
        <taxon>Eubacteriales</taxon>
        <taxon>Eubacteriaceae</taxon>
        <taxon>Irregularibacter</taxon>
    </lineage>
</organism>
<sequence>MNDYGSVFIFLFILNGLLYEAISKPRLKEKTAKLLHNSLDLLLIPLMVLYVYNVDHSIYYDEGVYLPYVVSGGSIIFLLGKWLKTIYKYFWKKADKA</sequence>
<evidence type="ECO:0000313" key="3">
    <source>
        <dbReference type="Proteomes" id="UP001205748"/>
    </source>
</evidence>
<keyword evidence="3" id="KW-1185">Reference proteome</keyword>
<feature type="transmembrane region" description="Helical" evidence="1">
    <location>
        <begin position="64"/>
        <end position="83"/>
    </location>
</feature>
<feature type="transmembrane region" description="Helical" evidence="1">
    <location>
        <begin position="34"/>
        <end position="52"/>
    </location>
</feature>
<accession>A0AAE3HFG5</accession>
<gene>
    <name evidence="2" type="ORF">NSA47_05675</name>
</gene>
<keyword evidence="1" id="KW-0472">Membrane</keyword>
<keyword evidence="1" id="KW-1133">Transmembrane helix</keyword>
<dbReference type="AlphaFoldDB" id="A0AAE3HFG5"/>
<name>A0AAE3HFG5_9FIRM</name>
<dbReference type="RefSeq" id="WP_257529955.1">
    <property type="nucleotide sequence ID" value="NZ_JANKAS010000004.1"/>
</dbReference>
<comment type="caution">
    <text evidence="2">The sequence shown here is derived from an EMBL/GenBank/DDBJ whole genome shotgun (WGS) entry which is preliminary data.</text>
</comment>
<dbReference type="EMBL" id="JANKAS010000004">
    <property type="protein sequence ID" value="MCR1898479.1"/>
    <property type="molecule type" value="Genomic_DNA"/>
</dbReference>
<reference evidence="2" key="1">
    <citation type="submission" date="2022-07" db="EMBL/GenBank/DDBJ databases">
        <title>Enhanced cultured diversity of the mouse gut microbiota enables custom-made synthetic communities.</title>
        <authorList>
            <person name="Afrizal A."/>
        </authorList>
    </citation>
    <scope>NUCLEOTIDE SEQUENCE</scope>
    <source>
        <strain evidence="2">DSM 28593</strain>
    </source>
</reference>
<dbReference type="Proteomes" id="UP001205748">
    <property type="component" value="Unassembled WGS sequence"/>
</dbReference>
<evidence type="ECO:0000256" key="1">
    <source>
        <dbReference type="SAM" id="Phobius"/>
    </source>
</evidence>
<evidence type="ECO:0000313" key="2">
    <source>
        <dbReference type="EMBL" id="MCR1898479.1"/>
    </source>
</evidence>
<protein>
    <submittedName>
        <fullName evidence="2">Uncharacterized protein</fullName>
    </submittedName>
</protein>
<feature type="transmembrane region" description="Helical" evidence="1">
    <location>
        <begin position="6"/>
        <end position="22"/>
    </location>
</feature>
<proteinExistence type="predicted"/>